<dbReference type="InterPro" id="IPR011051">
    <property type="entry name" value="RmlC_Cupin_sf"/>
</dbReference>
<protein>
    <submittedName>
        <fullName evidence="2">Cupin fold metalloprotein, WbuC family</fullName>
    </submittedName>
</protein>
<gene>
    <name evidence="2" type="ORF">ENQ87_13655</name>
</gene>
<dbReference type="Pfam" id="PF19480">
    <property type="entry name" value="DUF6016"/>
    <property type="match status" value="1"/>
</dbReference>
<name>A0A831XFJ8_GEOME</name>
<evidence type="ECO:0000259" key="1">
    <source>
        <dbReference type="Pfam" id="PF19480"/>
    </source>
</evidence>
<dbReference type="InterPro" id="IPR046058">
    <property type="entry name" value="WbuC_cupin"/>
</dbReference>
<proteinExistence type="predicted"/>
<dbReference type="EMBL" id="DSOV01000060">
    <property type="protein sequence ID" value="HEN43389.1"/>
    <property type="molecule type" value="Genomic_DNA"/>
</dbReference>
<dbReference type="InterPro" id="IPR014710">
    <property type="entry name" value="RmlC-like_jellyroll"/>
</dbReference>
<dbReference type="NCBIfam" id="TIGR04366">
    <property type="entry name" value="cupin_WbuC"/>
    <property type="match status" value="1"/>
</dbReference>
<evidence type="ECO:0000313" key="2">
    <source>
        <dbReference type="EMBL" id="HEN43389.1"/>
    </source>
</evidence>
<organism evidence="2">
    <name type="scientific">Geobacter metallireducens</name>
    <dbReference type="NCBI Taxonomy" id="28232"/>
    <lineage>
        <taxon>Bacteria</taxon>
        <taxon>Pseudomonadati</taxon>
        <taxon>Thermodesulfobacteriota</taxon>
        <taxon>Desulfuromonadia</taxon>
        <taxon>Geobacterales</taxon>
        <taxon>Geobacteraceae</taxon>
        <taxon>Geobacter</taxon>
    </lineage>
</organism>
<dbReference type="InterPro" id="IPR027565">
    <property type="entry name" value="Cupin_WbuC"/>
</dbReference>
<reference evidence="2" key="1">
    <citation type="journal article" date="2020" name="mSystems">
        <title>Genome- and Community-Level Interaction Insights into Carbon Utilization and Element Cycling Functions of Hydrothermarchaeota in Hydrothermal Sediment.</title>
        <authorList>
            <person name="Zhou Z."/>
            <person name="Liu Y."/>
            <person name="Xu W."/>
            <person name="Pan J."/>
            <person name="Luo Z.H."/>
            <person name="Li M."/>
        </authorList>
    </citation>
    <scope>NUCLEOTIDE SEQUENCE [LARGE SCALE GENOMIC DNA]</scope>
    <source>
        <strain evidence="2">SpSt-349</strain>
    </source>
</reference>
<comment type="caution">
    <text evidence="2">The sequence shown here is derived from an EMBL/GenBank/DDBJ whole genome shotgun (WGS) entry which is preliminary data.</text>
</comment>
<feature type="domain" description="Cupin fold metalloprotein WbuC cupin" evidence="1">
    <location>
        <begin position="4"/>
        <end position="86"/>
    </location>
</feature>
<sequence>MIVVDTALLDRLSDEARRTPRLRKNLNFHPADDYPCHRFLNAVEPGTYIRPHRHLDPAKDESLAVLRGKVGIITFDERGMVTAAVLLEPGGAARVADIPHGEYHAAVSLETGTVFLEAKGGPYLPLTDQETAPWAPAEGEPAAAPYLAALEELFR</sequence>
<dbReference type="CDD" id="cd07005">
    <property type="entry name" value="cupin_WbuC-like"/>
    <property type="match status" value="1"/>
</dbReference>
<dbReference type="AlphaFoldDB" id="A0A831XFJ8"/>
<accession>A0A831XFJ8</accession>
<dbReference type="SUPFAM" id="SSF51182">
    <property type="entry name" value="RmlC-like cupins"/>
    <property type="match status" value="1"/>
</dbReference>
<dbReference type="Gene3D" id="2.60.120.10">
    <property type="entry name" value="Jelly Rolls"/>
    <property type="match status" value="1"/>
</dbReference>